<dbReference type="GO" id="GO:0016746">
    <property type="term" value="F:acyltransferase activity"/>
    <property type="evidence" value="ECO:0007669"/>
    <property type="project" value="UniProtKB-KW"/>
</dbReference>
<keyword evidence="2 4" id="KW-0808">Transferase</keyword>
<evidence type="ECO:0000256" key="2">
    <source>
        <dbReference type="ARBA" id="ARBA00022679"/>
    </source>
</evidence>
<dbReference type="AlphaFoldDB" id="A0ABD1FQR1"/>
<evidence type="ECO:0000313" key="4">
    <source>
        <dbReference type="EMBL" id="KAL1533096.1"/>
    </source>
</evidence>
<dbReference type="Gene3D" id="3.30.559.10">
    <property type="entry name" value="Chloramphenicol acetyltransferase-like domain"/>
    <property type="match status" value="2"/>
</dbReference>
<dbReference type="EMBL" id="JBEAFC010000014">
    <property type="protein sequence ID" value="KAL1533096.1"/>
    <property type="molecule type" value="Genomic_DNA"/>
</dbReference>
<protein>
    <submittedName>
        <fullName evidence="4">Amino-acid N-acetyltransferase</fullName>
        <ecNumber evidence="4">2.3.1.1</ecNumber>
    </submittedName>
</protein>
<keyword evidence="5" id="KW-1185">Reference proteome</keyword>
<reference evidence="4 5" key="1">
    <citation type="submission" date="2024-06" db="EMBL/GenBank/DDBJ databases">
        <title>A chromosome level genome sequence of Diviner's sage (Salvia divinorum).</title>
        <authorList>
            <person name="Ford S.A."/>
            <person name="Ro D.-K."/>
            <person name="Ness R.W."/>
            <person name="Phillips M.A."/>
        </authorList>
    </citation>
    <scope>NUCLEOTIDE SEQUENCE [LARGE SCALE GENOMIC DNA]</scope>
    <source>
        <strain evidence="4">SAF-2024a</strain>
        <tissue evidence="4">Leaf</tissue>
    </source>
</reference>
<evidence type="ECO:0000256" key="1">
    <source>
        <dbReference type="ARBA" id="ARBA00009861"/>
    </source>
</evidence>
<dbReference type="InterPro" id="IPR023213">
    <property type="entry name" value="CAT-like_dom_sf"/>
</dbReference>
<dbReference type="PANTHER" id="PTHR31623">
    <property type="entry name" value="F21J9.9"/>
    <property type="match status" value="1"/>
</dbReference>
<comment type="caution">
    <text evidence="4">The sequence shown here is derived from an EMBL/GenBank/DDBJ whole genome shotgun (WGS) entry which is preliminary data.</text>
</comment>
<dbReference type="PANTHER" id="PTHR31623:SF105">
    <property type="entry name" value="VINORINE SYNTHASE-LIKE"/>
    <property type="match status" value="1"/>
</dbReference>
<comment type="similarity">
    <text evidence="1">Belongs to the plant acyltransferase family.</text>
</comment>
<dbReference type="Proteomes" id="UP001567538">
    <property type="component" value="Unassembled WGS sequence"/>
</dbReference>
<evidence type="ECO:0000256" key="3">
    <source>
        <dbReference type="ARBA" id="ARBA00023315"/>
    </source>
</evidence>
<name>A0ABD1FQR1_SALDI</name>
<organism evidence="4 5">
    <name type="scientific">Salvia divinorum</name>
    <name type="common">Maria pastora</name>
    <name type="synonym">Diviner's sage</name>
    <dbReference type="NCBI Taxonomy" id="28513"/>
    <lineage>
        <taxon>Eukaryota</taxon>
        <taxon>Viridiplantae</taxon>
        <taxon>Streptophyta</taxon>
        <taxon>Embryophyta</taxon>
        <taxon>Tracheophyta</taxon>
        <taxon>Spermatophyta</taxon>
        <taxon>Magnoliopsida</taxon>
        <taxon>eudicotyledons</taxon>
        <taxon>Gunneridae</taxon>
        <taxon>Pentapetalae</taxon>
        <taxon>asterids</taxon>
        <taxon>lamiids</taxon>
        <taxon>Lamiales</taxon>
        <taxon>Lamiaceae</taxon>
        <taxon>Nepetoideae</taxon>
        <taxon>Mentheae</taxon>
        <taxon>Salviinae</taxon>
        <taxon>Salvia</taxon>
        <taxon>Salvia subgen. Calosphace</taxon>
    </lineage>
</organism>
<dbReference type="EC" id="2.3.1.1" evidence="4"/>
<proteinExistence type="inferred from homology"/>
<gene>
    <name evidence="4" type="ORF">AAHA92_33031</name>
</gene>
<keyword evidence="3 4" id="KW-0012">Acyltransferase</keyword>
<accession>A0ABD1FQR1</accession>
<sequence length="441" mass="48927">MISVERIKPSSPTPHHLRTYNISLLDQLMPCAYVTLVLYFFSDGDDNGNRVQHLKESLSQTLVTFYPFAGVIRDALSADCNDQGLPLYVIKVNAQMRDFLQNPNVELINKFFPGEYGECGRDKLPGPGDSTMLIQLNCFECGGISTSIVFCHSIADLVSISTFLRCWASYARGLEFDHVSPLICAAQSSFPQKPSLPETLVPFNNILKYSSPAKFVTRRYIFDASVLSILKAQLVSSSTGATPSRVDVVTAVIWKCFMEAVAEESAGKDPKPYVMAHAVNMRRRAAPPFLEDSFGNFVWTPVVVCNNPQEKKLTELVWEVKKGVANIDGKFVRRLGSDGLFEFLEGLRKEMPQQAKLLGITSWSNMGLCEVDFGWGKPVWLSGSVADNSESETVGNGNFVTLIDTSDGGIEACAIFDHKYVAEFEKNDHIRKYARVNPSVI</sequence>
<evidence type="ECO:0000313" key="5">
    <source>
        <dbReference type="Proteomes" id="UP001567538"/>
    </source>
</evidence>
<dbReference type="Pfam" id="PF02458">
    <property type="entry name" value="Transferase"/>
    <property type="match status" value="1"/>
</dbReference>